<gene>
    <name evidence="6" type="ORF">DFP90_10531</name>
</gene>
<reference evidence="6 7" key="1">
    <citation type="submission" date="2018-07" db="EMBL/GenBank/DDBJ databases">
        <title>Genomic Encyclopedia of Type Strains, Phase III (KMG-III): the genomes of soil and plant-associated and newly described type strains.</title>
        <authorList>
            <person name="Whitman W."/>
        </authorList>
    </citation>
    <scope>NUCLEOTIDE SEQUENCE [LARGE SCALE GENOMIC DNA]</scope>
    <source>
        <strain evidence="6 7">CECT 8488</strain>
    </source>
</reference>
<comment type="caution">
    <text evidence="6">The sequence shown here is derived from an EMBL/GenBank/DDBJ whole genome shotgun (WGS) entry which is preliminary data.</text>
</comment>
<accession>A0A3D9HJI3</accession>
<dbReference type="InterPro" id="IPR006913">
    <property type="entry name" value="CENP-V/GFA"/>
</dbReference>
<sequence length="144" mass="15913">MTKEIAEIRTGSCLCGAVAFEVRGAMRPVIACHCRQCQKTSGHFVAATACLADQLTLTNETGLRWFQSSPEAQRGFCGECGGNLFYRRLDRDQVSIMTGMLDHPTGLDLAEHIFVADKSDYYEIGDGRLQYASDTPDRSARRKA</sequence>
<dbReference type="Gene3D" id="3.90.1590.10">
    <property type="entry name" value="glutathione-dependent formaldehyde- activating enzyme (gfa)"/>
    <property type="match status" value="1"/>
</dbReference>
<dbReference type="Pfam" id="PF04828">
    <property type="entry name" value="GFA"/>
    <property type="match status" value="1"/>
</dbReference>
<dbReference type="InterPro" id="IPR011057">
    <property type="entry name" value="Mss4-like_sf"/>
</dbReference>
<evidence type="ECO:0000256" key="4">
    <source>
        <dbReference type="ARBA" id="ARBA00023239"/>
    </source>
</evidence>
<organism evidence="6 7">
    <name type="scientific">Aestuariispira insulae</name>
    <dbReference type="NCBI Taxonomy" id="1461337"/>
    <lineage>
        <taxon>Bacteria</taxon>
        <taxon>Pseudomonadati</taxon>
        <taxon>Pseudomonadota</taxon>
        <taxon>Alphaproteobacteria</taxon>
        <taxon>Rhodospirillales</taxon>
        <taxon>Kiloniellaceae</taxon>
        <taxon>Aestuariispira</taxon>
    </lineage>
</organism>
<evidence type="ECO:0000313" key="6">
    <source>
        <dbReference type="EMBL" id="RED49660.1"/>
    </source>
</evidence>
<proteinExistence type="inferred from homology"/>
<dbReference type="Proteomes" id="UP000256845">
    <property type="component" value="Unassembled WGS sequence"/>
</dbReference>
<evidence type="ECO:0000313" key="7">
    <source>
        <dbReference type="Proteomes" id="UP000256845"/>
    </source>
</evidence>
<protein>
    <recommendedName>
        <fullName evidence="5">CENP-V/GFA domain-containing protein</fullName>
    </recommendedName>
</protein>
<dbReference type="GO" id="GO:0016846">
    <property type="term" value="F:carbon-sulfur lyase activity"/>
    <property type="evidence" value="ECO:0007669"/>
    <property type="project" value="InterPro"/>
</dbReference>
<evidence type="ECO:0000256" key="3">
    <source>
        <dbReference type="ARBA" id="ARBA00022833"/>
    </source>
</evidence>
<keyword evidence="2" id="KW-0479">Metal-binding</keyword>
<keyword evidence="3" id="KW-0862">Zinc</keyword>
<keyword evidence="7" id="KW-1185">Reference proteome</keyword>
<feature type="domain" description="CENP-V/GFA" evidence="5">
    <location>
        <begin position="9"/>
        <end position="123"/>
    </location>
</feature>
<dbReference type="GO" id="GO:0046872">
    <property type="term" value="F:metal ion binding"/>
    <property type="evidence" value="ECO:0007669"/>
    <property type="project" value="UniProtKB-KW"/>
</dbReference>
<dbReference type="PANTHER" id="PTHR33337">
    <property type="entry name" value="GFA DOMAIN-CONTAINING PROTEIN"/>
    <property type="match status" value="1"/>
</dbReference>
<dbReference type="SUPFAM" id="SSF51316">
    <property type="entry name" value="Mss4-like"/>
    <property type="match status" value="1"/>
</dbReference>
<keyword evidence="4" id="KW-0456">Lyase</keyword>
<dbReference type="PANTHER" id="PTHR33337:SF40">
    <property type="entry name" value="CENP-V_GFA DOMAIN-CONTAINING PROTEIN-RELATED"/>
    <property type="match status" value="1"/>
</dbReference>
<dbReference type="RefSeq" id="WP_115936919.1">
    <property type="nucleotide sequence ID" value="NZ_QRDW01000005.1"/>
</dbReference>
<comment type="similarity">
    <text evidence="1">Belongs to the Gfa family.</text>
</comment>
<name>A0A3D9HJI3_9PROT</name>
<evidence type="ECO:0000259" key="5">
    <source>
        <dbReference type="PROSITE" id="PS51891"/>
    </source>
</evidence>
<evidence type="ECO:0000256" key="1">
    <source>
        <dbReference type="ARBA" id="ARBA00005495"/>
    </source>
</evidence>
<evidence type="ECO:0000256" key="2">
    <source>
        <dbReference type="ARBA" id="ARBA00022723"/>
    </source>
</evidence>
<dbReference type="PROSITE" id="PS51891">
    <property type="entry name" value="CENP_V_GFA"/>
    <property type="match status" value="1"/>
</dbReference>
<dbReference type="EMBL" id="QRDW01000005">
    <property type="protein sequence ID" value="RED49660.1"/>
    <property type="molecule type" value="Genomic_DNA"/>
</dbReference>
<dbReference type="AlphaFoldDB" id="A0A3D9HJI3"/>
<dbReference type="OrthoDB" id="9807246at2"/>